<gene>
    <name evidence="5" type="ORF">METZ01_LOCUS65019</name>
</gene>
<dbReference type="InterPro" id="IPR038973">
    <property type="entry name" value="MutL/Mlh/Pms-like"/>
</dbReference>
<evidence type="ECO:0000256" key="1">
    <source>
        <dbReference type="ARBA" id="ARBA00006082"/>
    </source>
</evidence>
<dbReference type="SUPFAM" id="SSF55874">
    <property type="entry name" value="ATPase domain of HSP90 chaperone/DNA topoisomerase II/histidine kinase"/>
    <property type="match status" value="1"/>
</dbReference>
<reference evidence="5" key="1">
    <citation type="submission" date="2018-05" db="EMBL/GenBank/DDBJ databases">
        <authorList>
            <person name="Lanie J.A."/>
            <person name="Ng W.-L."/>
            <person name="Kazmierczak K.M."/>
            <person name="Andrzejewski T.M."/>
            <person name="Davidsen T.M."/>
            <person name="Wayne K.J."/>
            <person name="Tettelin H."/>
            <person name="Glass J.I."/>
            <person name="Rusch D."/>
            <person name="Podicherti R."/>
            <person name="Tsui H.-C.T."/>
            <person name="Winkler M.E."/>
        </authorList>
    </citation>
    <scope>NUCLEOTIDE SEQUENCE</scope>
</reference>
<dbReference type="GO" id="GO:0140664">
    <property type="term" value="F:ATP-dependent DNA damage sensor activity"/>
    <property type="evidence" value="ECO:0007669"/>
    <property type="project" value="InterPro"/>
</dbReference>
<dbReference type="GO" id="GO:0006298">
    <property type="term" value="P:mismatch repair"/>
    <property type="evidence" value="ECO:0007669"/>
    <property type="project" value="InterPro"/>
</dbReference>
<dbReference type="NCBIfam" id="TIGR00585">
    <property type="entry name" value="mutl"/>
    <property type="match status" value="1"/>
</dbReference>
<evidence type="ECO:0000256" key="2">
    <source>
        <dbReference type="ARBA" id="ARBA00022763"/>
    </source>
</evidence>
<dbReference type="PANTHER" id="PTHR10073">
    <property type="entry name" value="DNA MISMATCH REPAIR PROTEIN MLH, PMS, MUTL"/>
    <property type="match status" value="1"/>
</dbReference>
<dbReference type="PANTHER" id="PTHR10073:SF12">
    <property type="entry name" value="DNA MISMATCH REPAIR PROTEIN MLH1"/>
    <property type="match status" value="1"/>
</dbReference>
<evidence type="ECO:0000256" key="3">
    <source>
        <dbReference type="ARBA" id="ARBA00023204"/>
    </source>
</evidence>
<dbReference type="Pfam" id="PF01119">
    <property type="entry name" value="DNA_mis_repair"/>
    <property type="match status" value="1"/>
</dbReference>
<dbReference type="InterPro" id="IPR002099">
    <property type="entry name" value="MutL/Mlh/PMS"/>
</dbReference>
<dbReference type="GO" id="GO:0016887">
    <property type="term" value="F:ATP hydrolysis activity"/>
    <property type="evidence" value="ECO:0007669"/>
    <property type="project" value="InterPro"/>
</dbReference>
<dbReference type="CDD" id="cd00782">
    <property type="entry name" value="MutL_Trans"/>
    <property type="match status" value="1"/>
</dbReference>
<name>A0A381T7M5_9ZZZZ</name>
<dbReference type="Gene3D" id="3.30.230.10">
    <property type="match status" value="1"/>
</dbReference>
<accession>A0A381T7M5</accession>
<dbReference type="InterPro" id="IPR014721">
    <property type="entry name" value="Ribsml_uS5_D2-typ_fold_subgr"/>
</dbReference>
<comment type="similarity">
    <text evidence="1">Belongs to the DNA mismatch repair MutL/HexB family.</text>
</comment>
<keyword evidence="3" id="KW-0234">DNA repair</keyword>
<evidence type="ECO:0000313" key="5">
    <source>
        <dbReference type="EMBL" id="SVA12165.1"/>
    </source>
</evidence>
<dbReference type="GO" id="GO:0032300">
    <property type="term" value="C:mismatch repair complex"/>
    <property type="evidence" value="ECO:0007669"/>
    <property type="project" value="InterPro"/>
</dbReference>
<evidence type="ECO:0000259" key="4">
    <source>
        <dbReference type="SMART" id="SM01340"/>
    </source>
</evidence>
<organism evidence="5">
    <name type="scientific">marine metagenome</name>
    <dbReference type="NCBI Taxonomy" id="408172"/>
    <lineage>
        <taxon>unclassified sequences</taxon>
        <taxon>metagenomes</taxon>
        <taxon>ecological metagenomes</taxon>
    </lineage>
</organism>
<dbReference type="InterPro" id="IPR020568">
    <property type="entry name" value="Ribosomal_Su5_D2-typ_SF"/>
</dbReference>
<dbReference type="GO" id="GO:0030983">
    <property type="term" value="F:mismatched DNA binding"/>
    <property type="evidence" value="ECO:0007669"/>
    <property type="project" value="InterPro"/>
</dbReference>
<proteinExistence type="inferred from homology"/>
<protein>
    <recommendedName>
        <fullName evidence="4">DNA mismatch repair protein S5 domain-containing protein</fullName>
    </recommendedName>
</protein>
<dbReference type="SUPFAM" id="SSF54211">
    <property type="entry name" value="Ribosomal protein S5 domain 2-like"/>
    <property type="match status" value="1"/>
</dbReference>
<dbReference type="SMART" id="SM01340">
    <property type="entry name" value="DNA_mis_repair"/>
    <property type="match status" value="1"/>
</dbReference>
<sequence length="385" mass="44456">MSQNAINLMNVDSCILDASCVLKELIENSIDAGASKITIKIEKEGLQLIQIVDNGKGMSSQDMLLSIEKHTSSINNEKDELEKSKSLGFRGLALQQICKLGQTEITSRQKHRSRGSYLRLTDGKYEPVKECYSEIGTKIIIRNLFYNSPSHKETSTSGKQELTKIIKVINRYAIGYPFIGFKTSIDGKKDFIFEKESKETINPLFSRIKKIHGKKISEDIIYYNGEKGEITFNLFYSNKLSLFKTERNQFYYINNRPFFNEKVQEILNKIYSDTFSTSRYPAFFLFISLPNSEINYRLDPNKFNIHFHNEKETLEKLTNFLNEAFHGNQKINKNDEKKEIILNGSFVNFHKSFILEQTNSGISITDTEKNKKIEISIESLIKLFE</sequence>
<keyword evidence="2" id="KW-0227">DNA damage</keyword>
<dbReference type="InterPro" id="IPR036890">
    <property type="entry name" value="HATPase_C_sf"/>
</dbReference>
<dbReference type="AlphaFoldDB" id="A0A381T7M5"/>
<feature type="domain" description="DNA mismatch repair protein S5" evidence="4">
    <location>
        <begin position="208"/>
        <end position="326"/>
    </location>
</feature>
<dbReference type="EMBL" id="UINC01004147">
    <property type="protein sequence ID" value="SVA12165.1"/>
    <property type="molecule type" value="Genomic_DNA"/>
</dbReference>
<dbReference type="Gene3D" id="3.30.565.10">
    <property type="entry name" value="Histidine kinase-like ATPase, C-terminal domain"/>
    <property type="match status" value="1"/>
</dbReference>
<dbReference type="InterPro" id="IPR013507">
    <property type="entry name" value="DNA_mismatch_S5_2-like"/>
</dbReference>
<dbReference type="GO" id="GO:0005524">
    <property type="term" value="F:ATP binding"/>
    <property type="evidence" value="ECO:0007669"/>
    <property type="project" value="InterPro"/>
</dbReference>
<dbReference type="Pfam" id="PF13589">
    <property type="entry name" value="HATPase_c_3"/>
    <property type="match status" value="1"/>
</dbReference>